<organism evidence="1 2">
    <name type="scientific">Eumeta variegata</name>
    <name type="common">Bagworm moth</name>
    <name type="synonym">Eumeta japonica</name>
    <dbReference type="NCBI Taxonomy" id="151549"/>
    <lineage>
        <taxon>Eukaryota</taxon>
        <taxon>Metazoa</taxon>
        <taxon>Ecdysozoa</taxon>
        <taxon>Arthropoda</taxon>
        <taxon>Hexapoda</taxon>
        <taxon>Insecta</taxon>
        <taxon>Pterygota</taxon>
        <taxon>Neoptera</taxon>
        <taxon>Endopterygota</taxon>
        <taxon>Lepidoptera</taxon>
        <taxon>Glossata</taxon>
        <taxon>Ditrysia</taxon>
        <taxon>Tineoidea</taxon>
        <taxon>Psychidae</taxon>
        <taxon>Oiketicinae</taxon>
        <taxon>Eumeta</taxon>
    </lineage>
</organism>
<evidence type="ECO:0000313" key="2">
    <source>
        <dbReference type="Proteomes" id="UP000299102"/>
    </source>
</evidence>
<proteinExistence type="predicted"/>
<reference evidence="1 2" key="1">
    <citation type="journal article" date="2019" name="Commun. Biol.">
        <title>The bagworm genome reveals a unique fibroin gene that provides high tensile strength.</title>
        <authorList>
            <person name="Kono N."/>
            <person name="Nakamura H."/>
            <person name="Ohtoshi R."/>
            <person name="Tomita M."/>
            <person name="Numata K."/>
            <person name="Arakawa K."/>
        </authorList>
    </citation>
    <scope>NUCLEOTIDE SEQUENCE [LARGE SCALE GENOMIC DNA]</scope>
</reference>
<gene>
    <name evidence="1" type="ORF">EVAR_93854_1</name>
</gene>
<dbReference type="AlphaFoldDB" id="A0A4C1TWT8"/>
<comment type="caution">
    <text evidence="1">The sequence shown here is derived from an EMBL/GenBank/DDBJ whole genome shotgun (WGS) entry which is preliminary data.</text>
</comment>
<dbReference type="Proteomes" id="UP000299102">
    <property type="component" value="Unassembled WGS sequence"/>
</dbReference>
<protein>
    <submittedName>
        <fullName evidence="1">Uncharacterized protein</fullName>
    </submittedName>
</protein>
<keyword evidence="2" id="KW-1185">Reference proteome</keyword>
<name>A0A4C1TWT8_EUMVA</name>
<evidence type="ECO:0000313" key="1">
    <source>
        <dbReference type="EMBL" id="GBP18450.1"/>
    </source>
</evidence>
<accession>A0A4C1TWT8</accession>
<dbReference type="EMBL" id="BGZK01000097">
    <property type="protein sequence ID" value="GBP18450.1"/>
    <property type="molecule type" value="Genomic_DNA"/>
</dbReference>
<sequence>MERLGYKYLFAGRDVFRVGTQPIPIQEAGDALLTSVGSRVSMRYGDYLLRDGYHAHLPFLPPILDELVDCGEIDSDIMVDHDVPKEESDLPLASSKLQLRLLAAMEVKAERETDSRRRPGLELKAE</sequence>